<dbReference type="Gene3D" id="3.40.50.300">
    <property type="entry name" value="P-loop containing nucleotide triphosphate hydrolases"/>
    <property type="match status" value="1"/>
</dbReference>
<protein>
    <recommendedName>
        <fullName evidence="1">ATPase AAA-type core domain-containing protein</fullName>
    </recommendedName>
</protein>
<reference evidence="3" key="1">
    <citation type="submission" date="2017-09" db="EMBL/GenBank/DDBJ databases">
        <title>Depth-based differentiation of microbial function through sediment-hosted aquifers and enrichment of novel symbionts in the deep terrestrial subsurface.</title>
        <authorList>
            <person name="Probst A.J."/>
            <person name="Ladd B."/>
            <person name="Jarett J.K."/>
            <person name="Geller-Mcgrath D.E."/>
            <person name="Sieber C.M.K."/>
            <person name="Emerson J.B."/>
            <person name="Anantharaman K."/>
            <person name="Thomas B.C."/>
            <person name="Malmstrom R."/>
            <person name="Stieglmeier M."/>
            <person name="Klingl A."/>
            <person name="Woyke T."/>
            <person name="Ryan C.M."/>
            <person name="Banfield J.F."/>
        </authorList>
    </citation>
    <scope>NUCLEOTIDE SEQUENCE [LARGE SCALE GENOMIC DNA]</scope>
</reference>
<comment type="caution">
    <text evidence="2">The sequence shown here is derived from an EMBL/GenBank/DDBJ whole genome shotgun (WGS) entry which is preliminary data.</text>
</comment>
<dbReference type="EMBL" id="PFCQ01000011">
    <property type="protein sequence ID" value="PIR68297.1"/>
    <property type="molecule type" value="Genomic_DNA"/>
</dbReference>
<dbReference type="AlphaFoldDB" id="A0A2H0TBD7"/>
<dbReference type="Pfam" id="PF13304">
    <property type="entry name" value="AAA_21"/>
    <property type="match status" value="1"/>
</dbReference>
<dbReference type="PANTHER" id="PTHR43581:SF4">
    <property type="entry name" value="ATP_GTP PHOSPHATASE"/>
    <property type="match status" value="1"/>
</dbReference>
<evidence type="ECO:0000259" key="1">
    <source>
        <dbReference type="Pfam" id="PF13304"/>
    </source>
</evidence>
<organism evidence="2 3">
    <name type="scientific">Candidatus Nomurabacteria bacterium CG10_big_fil_rev_8_21_14_0_10_35_16</name>
    <dbReference type="NCBI Taxonomy" id="1974731"/>
    <lineage>
        <taxon>Bacteria</taxon>
        <taxon>Candidatus Nomuraibacteriota</taxon>
    </lineage>
</organism>
<sequence length="451" mass="52015">MFFNKFTIKNYKCFQDEQTFYFASPKEGEAGSGITYIVGGNNSGKTTLIEGLSIRDNRNIKGSERVNGADPEFCLYENDISVRKCVLIRTESSTIKEDPKLAQLNTFEIISSRRHWISTANSFYPNVGDSLSTTFELRDRQNNLDVGSELRAIEANNLKYKKFIELVQKVIPEFTKFAVAYEDNHYIEYISNSGIKHKTELLGDGVITAIRILLQLFVEKQNPIIIDEPELSLHPSAQRKLLKVLAEYSQKRQIIISTHSPYMVNWEYLKNGAIINRVAKEEDKRSEIFSLKDFKKYEQLINSNNWQMPFAMDEVAKEIFFLGNNILFLEGQEDVGLLKKESVLENINVFGYGVRGKDNFKFALTLAKDLGYKKVSCILDFGDEETKIKSDLETNFPDYKIIQWNKNDIRDKKVYTSIEKIGYFDKNGNKKQSSDLGDFEEKINQVVNYFK</sequence>
<dbReference type="SUPFAM" id="SSF52540">
    <property type="entry name" value="P-loop containing nucleoside triphosphate hydrolases"/>
    <property type="match status" value="1"/>
</dbReference>
<evidence type="ECO:0000313" key="3">
    <source>
        <dbReference type="Proteomes" id="UP000230094"/>
    </source>
</evidence>
<evidence type="ECO:0000313" key="2">
    <source>
        <dbReference type="EMBL" id="PIR68297.1"/>
    </source>
</evidence>
<gene>
    <name evidence="2" type="ORF">COU49_01885</name>
</gene>
<name>A0A2H0TBD7_9BACT</name>
<feature type="domain" description="ATPase AAA-type core" evidence="1">
    <location>
        <begin position="34"/>
        <end position="264"/>
    </location>
</feature>
<dbReference type="PANTHER" id="PTHR43581">
    <property type="entry name" value="ATP/GTP PHOSPHATASE"/>
    <property type="match status" value="1"/>
</dbReference>
<dbReference type="InterPro" id="IPR027417">
    <property type="entry name" value="P-loop_NTPase"/>
</dbReference>
<accession>A0A2H0TBD7</accession>
<proteinExistence type="predicted"/>
<dbReference type="Proteomes" id="UP000230094">
    <property type="component" value="Unassembled WGS sequence"/>
</dbReference>
<dbReference type="InterPro" id="IPR003959">
    <property type="entry name" value="ATPase_AAA_core"/>
</dbReference>
<dbReference type="InterPro" id="IPR051396">
    <property type="entry name" value="Bact_Antivir_Def_Nuclease"/>
</dbReference>